<dbReference type="Gene3D" id="2.130.10.10">
    <property type="entry name" value="YVTN repeat-like/Quinoprotein amine dehydrogenase"/>
    <property type="match status" value="1"/>
</dbReference>
<feature type="repeat" description="WD" evidence="11">
    <location>
        <begin position="52"/>
        <end position="98"/>
    </location>
</feature>
<protein>
    <recommendedName>
        <fullName evidence="5">Elongator complex protein 2</fullName>
    </recommendedName>
</protein>
<proteinExistence type="inferred from homology"/>
<dbReference type="GO" id="GO:0005634">
    <property type="term" value="C:nucleus"/>
    <property type="evidence" value="ECO:0007669"/>
    <property type="project" value="UniProtKB-SubCell"/>
</dbReference>
<dbReference type="OrthoDB" id="27911at2759"/>
<evidence type="ECO:0000256" key="8">
    <source>
        <dbReference type="ARBA" id="ARBA00022694"/>
    </source>
</evidence>
<evidence type="ECO:0000256" key="3">
    <source>
        <dbReference type="ARBA" id="ARBA00005043"/>
    </source>
</evidence>
<dbReference type="GO" id="GO:0033588">
    <property type="term" value="C:elongator holoenzyme complex"/>
    <property type="evidence" value="ECO:0007669"/>
    <property type="project" value="InterPro"/>
</dbReference>
<keyword evidence="13" id="KW-1185">Reference proteome</keyword>
<dbReference type="GO" id="GO:0005737">
    <property type="term" value="C:cytoplasm"/>
    <property type="evidence" value="ECO:0007669"/>
    <property type="project" value="UniProtKB-SubCell"/>
</dbReference>
<keyword evidence="7 11" id="KW-0853">WD repeat</keyword>
<dbReference type="Pfam" id="PF00400">
    <property type="entry name" value="WD40"/>
    <property type="match status" value="2"/>
</dbReference>
<dbReference type="UniPathway" id="UPA00988"/>
<comment type="pathway">
    <text evidence="3">tRNA modification; 5-methoxycarbonylmethyl-2-thiouridine-tRNA biosynthesis.</text>
</comment>
<evidence type="ECO:0000313" key="13">
    <source>
        <dbReference type="Proteomes" id="UP000770717"/>
    </source>
</evidence>
<comment type="caution">
    <text evidence="12">The sequence shown here is derived from an EMBL/GenBank/DDBJ whole genome shotgun (WGS) entry which is preliminary data.</text>
</comment>
<name>A0A8J6K4F3_ELECQ</name>
<dbReference type="SUPFAM" id="SSF50978">
    <property type="entry name" value="WD40 repeat-like"/>
    <property type="match status" value="1"/>
</dbReference>
<dbReference type="SMART" id="SM00320">
    <property type="entry name" value="WD40"/>
    <property type="match status" value="3"/>
</dbReference>
<evidence type="ECO:0000256" key="6">
    <source>
        <dbReference type="ARBA" id="ARBA00022490"/>
    </source>
</evidence>
<dbReference type="InterPro" id="IPR015943">
    <property type="entry name" value="WD40/YVTN_repeat-like_dom_sf"/>
</dbReference>
<dbReference type="InterPro" id="IPR036322">
    <property type="entry name" value="WD40_repeat_dom_sf"/>
</dbReference>
<evidence type="ECO:0000256" key="11">
    <source>
        <dbReference type="PROSITE-ProRule" id="PRU00221"/>
    </source>
</evidence>
<keyword evidence="6" id="KW-0963">Cytoplasm</keyword>
<evidence type="ECO:0000256" key="9">
    <source>
        <dbReference type="ARBA" id="ARBA00022737"/>
    </source>
</evidence>
<accession>A0A8J6K4F3</accession>
<evidence type="ECO:0000256" key="5">
    <source>
        <dbReference type="ARBA" id="ARBA00020267"/>
    </source>
</evidence>
<dbReference type="PROSITE" id="PS50082">
    <property type="entry name" value="WD_REPEATS_2"/>
    <property type="match status" value="1"/>
</dbReference>
<sequence length="187" mass="20129">MAAPTVHLSHEAFSANRCPHCVSWSRGDVLACGTSHSIVLYSPQKRTVLSTLNGHTGRVNCVQWIREPDCSAETELVSGGSDKKVIVWRIKDYQLVHSEVLDGHTEAVCAVHAVRGTSQSAHALLVASAASDCTVRIWRRQKSTTECLQSLSFGNGFVLDVCLSVLPGSGGESGCFMSSLTKLMTLK</sequence>
<dbReference type="GO" id="GO:0002098">
    <property type="term" value="P:tRNA wobble uridine modification"/>
    <property type="evidence" value="ECO:0007669"/>
    <property type="project" value="InterPro"/>
</dbReference>
<evidence type="ECO:0000313" key="12">
    <source>
        <dbReference type="EMBL" id="KAG9479377.1"/>
    </source>
</evidence>
<dbReference type="AlphaFoldDB" id="A0A8J6K4F3"/>
<dbReference type="PANTHER" id="PTHR44111:SF1">
    <property type="entry name" value="ELONGATOR COMPLEX PROTEIN 2"/>
    <property type="match status" value="1"/>
</dbReference>
<evidence type="ECO:0000256" key="10">
    <source>
        <dbReference type="ARBA" id="ARBA00023242"/>
    </source>
</evidence>
<evidence type="ECO:0000256" key="4">
    <source>
        <dbReference type="ARBA" id="ARBA00005881"/>
    </source>
</evidence>
<keyword evidence="8" id="KW-0819">tRNA processing</keyword>
<evidence type="ECO:0000256" key="7">
    <source>
        <dbReference type="ARBA" id="ARBA00022574"/>
    </source>
</evidence>
<comment type="similarity">
    <text evidence="4">Belongs to the WD repeat ELP2 family.</text>
</comment>
<dbReference type="InterPro" id="IPR001680">
    <property type="entry name" value="WD40_rpt"/>
</dbReference>
<gene>
    <name evidence="12" type="ORF">GDO78_012837</name>
</gene>
<dbReference type="PANTHER" id="PTHR44111">
    <property type="entry name" value="ELONGATOR COMPLEX PROTEIN 2"/>
    <property type="match status" value="1"/>
</dbReference>
<organism evidence="12 13">
    <name type="scientific">Eleutherodactylus coqui</name>
    <name type="common">Puerto Rican coqui</name>
    <dbReference type="NCBI Taxonomy" id="57060"/>
    <lineage>
        <taxon>Eukaryota</taxon>
        <taxon>Metazoa</taxon>
        <taxon>Chordata</taxon>
        <taxon>Craniata</taxon>
        <taxon>Vertebrata</taxon>
        <taxon>Euteleostomi</taxon>
        <taxon>Amphibia</taxon>
        <taxon>Batrachia</taxon>
        <taxon>Anura</taxon>
        <taxon>Neobatrachia</taxon>
        <taxon>Hyloidea</taxon>
        <taxon>Eleutherodactylidae</taxon>
        <taxon>Eleutherodactylinae</taxon>
        <taxon>Eleutherodactylus</taxon>
        <taxon>Eleutherodactylus</taxon>
    </lineage>
</organism>
<dbReference type="Proteomes" id="UP000770717">
    <property type="component" value="Unassembled WGS sequence"/>
</dbReference>
<evidence type="ECO:0000256" key="2">
    <source>
        <dbReference type="ARBA" id="ARBA00004496"/>
    </source>
</evidence>
<comment type="subcellular location">
    <subcellularLocation>
        <location evidence="2">Cytoplasm</location>
    </subcellularLocation>
    <subcellularLocation>
        <location evidence="1">Nucleus</location>
    </subcellularLocation>
</comment>
<keyword evidence="10" id="KW-0539">Nucleus</keyword>
<dbReference type="InterPro" id="IPR037289">
    <property type="entry name" value="Elp2"/>
</dbReference>
<reference evidence="12" key="1">
    <citation type="thesis" date="2020" institute="ProQuest LLC" country="789 East Eisenhower Parkway, Ann Arbor, MI, USA">
        <title>Comparative Genomics and Chromosome Evolution.</title>
        <authorList>
            <person name="Mudd A.B."/>
        </authorList>
    </citation>
    <scope>NUCLEOTIDE SEQUENCE</scope>
    <source>
        <strain evidence="12">HN-11 Male</strain>
        <tissue evidence="12">Kidney and liver</tissue>
    </source>
</reference>
<evidence type="ECO:0000256" key="1">
    <source>
        <dbReference type="ARBA" id="ARBA00004123"/>
    </source>
</evidence>
<keyword evidence="9" id="KW-0677">Repeat</keyword>
<dbReference type="EMBL" id="WNTK01000008">
    <property type="protein sequence ID" value="KAG9479377.1"/>
    <property type="molecule type" value="Genomic_DNA"/>
</dbReference>